<evidence type="ECO:0000313" key="3">
    <source>
        <dbReference type="RefSeq" id="XP_011494030.1"/>
    </source>
</evidence>
<feature type="compositionally biased region" description="Low complexity" evidence="1">
    <location>
        <begin position="145"/>
        <end position="166"/>
    </location>
</feature>
<dbReference type="GeneID" id="105359207"/>
<feature type="compositionally biased region" description="Low complexity" evidence="1">
    <location>
        <begin position="237"/>
        <end position="257"/>
    </location>
</feature>
<name>A0AAJ6VIV6_9HYME</name>
<reference evidence="3" key="1">
    <citation type="submission" date="2025-08" db="UniProtKB">
        <authorList>
            <consortium name="RefSeq"/>
        </authorList>
    </citation>
    <scope>IDENTIFICATION</scope>
</reference>
<feature type="region of interest" description="Disordered" evidence="1">
    <location>
        <begin position="141"/>
        <end position="257"/>
    </location>
</feature>
<feature type="compositionally biased region" description="Low complexity" evidence="1">
    <location>
        <begin position="182"/>
        <end position="202"/>
    </location>
</feature>
<feature type="region of interest" description="Disordered" evidence="1">
    <location>
        <begin position="30"/>
        <end position="90"/>
    </location>
</feature>
<feature type="compositionally biased region" description="Basic and acidic residues" evidence="1">
    <location>
        <begin position="44"/>
        <end position="53"/>
    </location>
</feature>
<dbReference type="Proteomes" id="UP000695007">
    <property type="component" value="Unplaced"/>
</dbReference>
<proteinExistence type="predicted"/>
<feature type="compositionally biased region" description="Polar residues" evidence="1">
    <location>
        <begin position="66"/>
        <end position="90"/>
    </location>
</feature>
<sequence>MEILDEYQDSMGQAVAGDVAVANMASIAAGMAHHRHTPDSPMSHQEEDLSDPDRQDEESGEELPQQPLQGTNRSSADSTPVPTPLTHLNSLMSSTHPHFLAKIKLENDMDILNNKSGLEALQAAMSGGGFNLPFSFPAPGAFLAPGQQQQHPQHPGNPLLGQSGSSNGAGPGSNNNNGGGSAHASSASSHSSESSQGSGRNGLEVTANRESAGSGGGGGVGGGGGGGGGGGCGTGVGVHTQPGSQGQQSAHQQQTSWSFEEQFKQVRQASTLCII</sequence>
<dbReference type="RefSeq" id="XP_011494030.1">
    <property type="nucleotide sequence ID" value="XM_011495728.1"/>
</dbReference>
<feature type="compositionally biased region" description="Gly residues" evidence="1">
    <location>
        <begin position="167"/>
        <end position="181"/>
    </location>
</feature>
<gene>
    <name evidence="3" type="primary">LOC105359207</name>
</gene>
<feature type="compositionally biased region" description="Gly residues" evidence="1">
    <location>
        <begin position="213"/>
        <end position="236"/>
    </location>
</feature>
<dbReference type="KEGG" id="csol:105359207"/>
<keyword evidence="2" id="KW-1185">Reference proteome</keyword>
<evidence type="ECO:0000256" key="1">
    <source>
        <dbReference type="SAM" id="MobiDB-lite"/>
    </source>
</evidence>
<evidence type="ECO:0000313" key="2">
    <source>
        <dbReference type="Proteomes" id="UP000695007"/>
    </source>
</evidence>
<dbReference type="AlphaFoldDB" id="A0AAJ6VIV6"/>
<accession>A0AAJ6VIV6</accession>
<organism evidence="2 3">
    <name type="scientific">Ceratosolen solmsi marchali</name>
    <dbReference type="NCBI Taxonomy" id="326594"/>
    <lineage>
        <taxon>Eukaryota</taxon>
        <taxon>Metazoa</taxon>
        <taxon>Ecdysozoa</taxon>
        <taxon>Arthropoda</taxon>
        <taxon>Hexapoda</taxon>
        <taxon>Insecta</taxon>
        <taxon>Pterygota</taxon>
        <taxon>Neoptera</taxon>
        <taxon>Endopterygota</taxon>
        <taxon>Hymenoptera</taxon>
        <taxon>Apocrita</taxon>
        <taxon>Proctotrupomorpha</taxon>
        <taxon>Chalcidoidea</taxon>
        <taxon>Agaonidae</taxon>
        <taxon>Agaoninae</taxon>
        <taxon>Ceratosolen</taxon>
    </lineage>
</organism>
<protein>
    <submittedName>
        <fullName evidence="3">Protein dead ringer-like</fullName>
    </submittedName>
</protein>